<feature type="region of interest" description="Disordered" evidence="13">
    <location>
        <begin position="278"/>
        <end position="334"/>
    </location>
</feature>
<gene>
    <name evidence="15" type="primary">AAEL000263_1</name>
    <name evidence="17" type="synonym">LOC105268703</name>
    <name evidence="15" type="ORF">g.22870</name>
</gene>
<dbReference type="AlphaFoldDB" id="A0A0C9RJK3"/>
<keyword evidence="16" id="KW-1185">Reference proteome</keyword>
<evidence type="ECO:0000313" key="16">
    <source>
        <dbReference type="Proteomes" id="UP000694866"/>
    </source>
</evidence>
<reference evidence="15" key="1">
    <citation type="submission" date="2015-01" db="EMBL/GenBank/DDBJ databases">
        <title>Transcriptome Assembly of Fopius arisanus.</title>
        <authorList>
            <person name="Geib S."/>
        </authorList>
    </citation>
    <scope>NUCLEOTIDE SEQUENCE</scope>
</reference>
<dbReference type="PANTHER" id="PTHR46541">
    <property type="entry name" value="ZINC FINGER PROTEIN AEBP2"/>
    <property type="match status" value="1"/>
</dbReference>
<feature type="compositionally biased region" description="Basic and acidic residues" evidence="13">
    <location>
        <begin position="579"/>
        <end position="592"/>
    </location>
</feature>
<proteinExistence type="inferred from homology"/>
<evidence type="ECO:0000256" key="8">
    <source>
        <dbReference type="ARBA" id="ARBA00023015"/>
    </source>
</evidence>
<dbReference type="RefSeq" id="XP_011306781.1">
    <property type="nucleotide sequence ID" value="XM_011308479.1"/>
</dbReference>
<dbReference type="SUPFAM" id="SSF57667">
    <property type="entry name" value="beta-beta-alpha zinc fingers"/>
    <property type="match status" value="1"/>
</dbReference>
<accession>A0A9R1U4G9</accession>
<dbReference type="GO" id="GO:0008270">
    <property type="term" value="F:zinc ion binding"/>
    <property type="evidence" value="ECO:0007669"/>
    <property type="project" value="UniProtKB-KW"/>
</dbReference>
<dbReference type="PROSITE" id="PS00028">
    <property type="entry name" value="ZINC_FINGER_C2H2_1"/>
    <property type="match status" value="2"/>
</dbReference>
<keyword evidence="10" id="KW-0539">Nucleus</keyword>
<keyword evidence="7" id="KW-0156">Chromatin regulator</keyword>
<dbReference type="PROSITE" id="PS50157">
    <property type="entry name" value="ZINC_FINGER_C2H2_2"/>
    <property type="match status" value="1"/>
</dbReference>
<dbReference type="SMART" id="SM00355">
    <property type="entry name" value="ZnF_C2H2"/>
    <property type="match status" value="3"/>
</dbReference>
<evidence type="ECO:0000256" key="6">
    <source>
        <dbReference type="ARBA" id="ARBA00022833"/>
    </source>
</evidence>
<evidence type="ECO:0000313" key="17">
    <source>
        <dbReference type="RefSeq" id="XP_011306781.1"/>
    </source>
</evidence>
<evidence type="ECO:0000256" key="3">
    <source>
        <dbReference type="ARBA" id="ARBA00022723"/>
    </source>
</evidence>
<keyword evidence="3" id="KW-0479">Metal-binding</keyword>
<dbReference type="InterPro" id="IPR013087">
    <property type="entry name" value="Znf_C2H2_type"/>
</dbReference>
<evidence type="ECO:0000256" key="9">
    <source>
        <dbReference type="ARBA" id="ARBA00023163"/>
    </source>
</evidence>
<keyword evidence="6" id="KW-0862">Zinc</keyword>
<feature type="region of interest" description="Disordered" evidence="13">
    <location>
        <begin position="739"/>
        <end position="758"/>
    </location>
</feature>
<evidence type="ECO:0000256" key="4">
    <source>
        <dbReference type="ARBA" id="ARBA00022737"/>
    </source>
</evidence>
<dbReference type="Gene3D" id="3.30.160.60">
    <property type="entry name" value="Classic Zinc Finger"/>
    <property type="match status" value="2"/>
</dbReference>
<dbReference type="GO" id="GO:0035098">
    <property type="term" value="C:ESC/E(Z) complex"/>
    <property type="evidence" value="ECO:0007669"/>
    <property type="project" value="TreeGrafter"/>
</dbReference>
<accession>A0A0C9RJK3</accession>
<feature type="compositionally biased region" description="Polar residues" evidence="13">
    <location>
        <begin position="278"/>
        <end position="295"/>
    </location>
</feature>
<keyword evidence="9" id="KW-0804">Transcription</keyword>
<dbReference type="OrthoDB" id="9984614at2759"/>
<dbReference type="GO" id="GO:0006325">
    <property type="term" value="P:chromatin organization"/>
    <property type="evidence" value="ECO:0007669"/>
    <property type="project" value="UniProtKB-KW"/>
</dbReference>
<feature type="region of interest" description="Disordered" evidence="13">
    <location>
        <begin position="578"/>
        <end position="644"/>
    </location>
</feature>
<keyword evidence="4" id="KW-0677">Repeat</keyword>
<evidence type="ECO:0000259" key="14">
    <source>
        <dbReference type="PROSITE" id="PS50157"/>
    </source>
</evidence>
<feature type="region of interest" description="Disordered" evidence="13">
    <location>
        <begin position="508"/>
        <end position="531"/>
    </location>
</feature>
<protein>
    <submittedName>
        <fullName evidence="15">AAEL000263_1 protein</fullName>
    </submittedName>
</protein>
<keyword evidence="2" id="KW-0678">Repressor</keyword>
<evidence type="ECO:0000313" key="15">
    <source>
        <dbReference type="EMBL" id="JAG76818.1"/>
    </source>
</evidence>
<evidence type="ECO:0000256" key="10">
    <source>
        <dbReference type="ARBA" id="ARBA00023242"/>
    </source>
</evidence>
<feature type="compositionally biased region" description="Low complexity" evidence="13">
    <location>
        <begin position="512"/>
        <end position="528"/>
    </location>
</feature>
<comment type="subcellular location">
    <subcellularLocation>
        <location evidence="1">Nucleus</location>
    </subcellularLocation>
</comment>
<feature type="domain" description="C2H2-type" evidence="14">
    <location>
        <begin position="715"/>
        <end position="744"/>
    </location>
</feature>
<dbReference type="EMBL" id="GBYB01007051">
    <property type="protein sequence ID" value="JAG76818.1"/>
    <property type="molecule type" value="Transcribed_RNA"/>
</dbReference>
<dbReference type="InterPro" id="IPR036236">
    <property type="entry name" value="Znf_C2H2_sf"/>
</dbReference>
<feature type="compositionally biased region" description="Low complexity" evidence="13">
    <location>
        <begin position="609"/>
        <end position="620"/>
    </location>
</feature>
<sequence length="901" mass="98665">MADWRSPAEEAAATDLCDESRVPRERHKKRVVEHQSPLTALVVHHRQPHQAFVLDTSCCNDKSETSASDNCRDSSIENIRCNGVVMSDECRVDFYNEPKDNNDLVNIYMLNGKPVNVKANKVSTAMVTGDDKVLTNGDCDRKLMVERCTTKMPDNRGEGVVVLVEFGNRSDGDACDSDVSRKIGDADANSTVVDAAAAAVAVSAIPETMKEIKQNKQHTDCTGSEVVARLGSPYKGQIRTAEDTLVGPCGKKRCADRYDSSESSDSGVAISCGECSSSGTSDITEPGSPCSTSSDEGVAIGGTTVSSSLPSLPKLAPTTSSMHNGTRPQWPWTPPLATTACSTYKTHKGEPEVGTLPRIGAADPAARPGKTTQLAKQQNYHEHQGKITEYFKTQIKPQQLKTKKTTGEMSVMVAKNSEFRRPPTVQRNKGGLAKYLGVVTPNGRIDHDWEVRTMTVSPSLAKKLPTASPRVSVTKLDKKLISKAIPGFPIPSEVLSSIPSCKISSLRLTSEASPNASGGSPPSTPTSNRPIQTEPVASIEFEGTAKPIVNENNNVTICSGNHMNSKEHPLSWMVNGLLENREEEKPRTTSRVDEDEEEEEEDSSRSSESKPSTRSSESSSPILSAPTTIRFPARVPAKSNSQTNDSGICRWDKCNANFECSGLLLEHLQVAHINTQTGGDNFVCYWQGCKVKGRTSCSRRWLERHVLSHGGNKPFRCIVDGCGSRFSSQPALERHVNSHFNQPETSTSSSRRSCENGGKLVRRNGKKLRYRRQPWSARLFDYFDTGVMEGLQHRLLELAKTRTQGLLAETPGNSMTLTSQVLARRVEKDGKAKVLVRWYPQDIEPDEWLLESEVQSTKHIRIRKAATTSIDEVSLVLYPAIHGGPPPTTRVKQRRKPVKNS</sequence>
<evidence type="ECO:0000256" key="2">
    <source>
        <dbReference type="ARBA" id="ARBA00022491"/>
    </source>
</evidence>
<dbReference type="KEGG" id="fas:105268703"/>
<keyword evidence="5 12" id="KW-0863">Zinc-finger</keyword>
<name>A0A0C9RJK3_9HYME</name>
<feature type="compositionally biased region" description="Acidic residues" evidence="13">
    <location>
        <begin position="593"/>
        <end position="602"/>
    </location>
</feature>
<evidence type="ECO:0000256" key="12">
    <source>
        <dbReference type="PROSITE-ProRule" id="PRU00042"/>
    </source>
</evidence>
<keyword evidence="8" id="KW-0805">Transcription regulation</keyword>
<dbReference type="GO" id="GO:0006357">
    <property type="term" value="P:regulation of transcription by RNA polymerase II"/>
    <property type="evidence" value="ECO:0007669"/>
    <property type="project" value="TreeGrafter"/>
</dbReference>
<dbReference type="InterPro" id="IPR059034">
    <property type="entry name" value="SH3_AEBP2_C"/>
</dbReference>
<evidence type="ECO:0000256" key="1">
    <source>
        <dbReference type="ARBA" id="ARBA00004123"/>
    </source>
</evidence>
<dbReference type="InterPro" id="IPR052130">
    <property type="entry name" value="AEBP2/jing_C2H2-ZnF"/>
</dbReference>
<dbReference type="PANTHER" id="PTHR46541:SF1">
    <property type="entry name" value="ZINC FINGER PROTEIN AEBP2"/>
    <property type="match status" value="1"/>
</dbReference>
<comment type="similarity">
    <text evidence="11">Belongs to the AEBP2/jing C2H2-type zinc-finger family.</text>
</comment>
<organism evidence="15">
    <name type="scientific">Fopius arisanus</name>
    <dbReference type="NCBI Taxonomy" id="64838"/>
    <lineage>
        <taxon>Eukaryota</taxon>
        <taxon>Metazoa</taxon>
        <taxon>Ecdysozoa</taxon>
        <taxon>Arthropoda</taxon>
        <taxon>Hexapoda</taxon>
        <taxon>Insecta</taxon>
        <taxon>Pterygota</taxon>
        <taxon>Neoptera</taxon>
        <taxon>Endopterygota</taxon>
        <taxon>Hymenoptera</taxon>
        <taxon>Apocrita</taxon>
        <taxon>Ichneumonoidea</taxon>
        <taxon>Braconidae</taxon>
        <taxon>Opiinae</taxon>
        <taxon>Fopius</taxon>
    </lineage>
</organism>
<evidence type="ECO:0000256" key="7">
    <source>
        <dbReference type="ARBA" id="ARBA00022853"/>
    </source>
</evidence>
<evidence type="ECO:0000256" key="11">
    <source>
        <dbReference type="ARBA" id="ARBA00037930"/>
    </source>
</evidence>
<reference evidence="17" key="2">
    <citation type="submission" date="2025-04" db="UniProtKB">
        <authorList>
            <consortium name="RefSeq"/>
        </authorList>
    </citation>
    <scope>IDENTIFICATION</scope>
    <source>
        <strain evidence="17">USDA-PBARC FA_bdor</strain>
        <tissue evidence="17">Whole organism</tissue>
    </source>
</reference>
<feature type="compositionally biased region" description="Low complexity" evidence="13">
    <location>
        <begin position="303"/>
        <end position="321"/>
    </location>
</feature>
<dbReference type="Pfam" id="PF26014">
    <property type="entry name" value="SH3_AEBP2_C"/>
    <property type="match status" value="1"/>
</dbReference>
<evidence type="ECO:0000256" key="5">
    <source>
        <dbReference type="ARBA" id="ARBA00022771"/>
    </source>
</evidence>
<dbReference type="Proteomes" id="UP000694866">
    <property type="component" value="Unplaced"/>
</dbReference>
<evidence type="ECO:0000256" key="13">
    <source>
        <dbReference type="SAM" id="MobiDB-lite"/>
    </source>
</evidence>